<protein>
    <submittedName>
        <fullName evidence="1">Uncharacterized protein</fullName>
    </submittedName>
</protein>
<dbReference type="EMBL" id="RJUR01000011">
    <property type="protein sequence ID" value="ROQ53330.1"/>
    <property type="molecule type" value="Genomic_DNA"/>
</dbReference>
<accession>A0A9X8HMF3</accession>
<reference evidence="1 2" key="1">
    <citation type="submission" date="2018-11" db="EMBL/GenBank/DDBJ databases">
        <title>Genomic analyses of the natural microbiome of Caenorhabditis elegans.</title>
        <authorList>
            <person name="Samuel B."/>
        </authorList>
    </citation>
    <scope>NUCLEOTIDE SEQUENCE [LARGE SCALE GENOMIC DNA]</scope>
    <source>
        <strain evidence="1 2">BIGb0473</strain>
    </source>
</reference>
<sequence>MSRFVGVFHLRSRHAVDRGFKVHALHSDNHADAHLEAGDIRNEQGYQDDQTCDFTVIEIASTALAPRRLSWLERITGKLHA</sequence>
<evidence type="ECO:0000313" key="1">
    <source>
        <dbReference type="EMBL" id="ROQ53330.1"/>
    </source>
</evidence>
<evidence type="ECO:0000313" key="2">
    <source>
        <dbReference type="Proteomes" id="UP000269115"/>
    </source>
</evidence>
<gene>
    <name evidence="1" type="ORF">EDF85_1088</name>
</gene>
<dbReference type="AlphaFoldDB" id="A0A9X8HMF3"/>
<organism evidence="1 2">
    <name type="scientific">Pseudomonas putida</name>
    <name type="common">Arthrobacter siderocapsulatus</name>
    <dbReference type="NCBI Taxonomy" id="303"/>
    <lineage>
        <taxon>Bacteria</taxon>
        <taxon>Pseudomonadati</taxon>
        <taxon>Pseudomonadota</taxon>
        <taxon>Gammaproteobacteria</taxon>
        <taxon>Pseudomonadales</taxon>
        <taxon>Pseudomonadaceae</taxon>
        <taxon>Pseudomonas</taxon>
    </lineage>
</organism>
<dbReference type="Proteomes" id="UP000269115">
    <property type="component" value="Unassembled WGS sequence"/>
</dbReference>
<name>A0A9X8HMF3_PSEPU</name>
<proteinExistence type="predicted"/>
<comment type="caution">
    <text evidence="1">The sequence shown here is derived from an EMBL/GenBank/DDBJ whole genome shotgun (WGS) entry which is preliminary data.</text>
</comment>